<comment type="caution">
    <text evidence="2">The sequence shown here is derived from an EMBL/GenBank/DDBJ whole genome shotgun (WGS) entry which is preliminary data.</text>
</comment>
<dbReference type="AlphaFoldDB" id="A0A5D3WM43"/>
<dbReference type="OrthoDB" id="5401272at2"/>
<evidence type="ECO:0000313" key="3">
    <source>
        <dbReference type="Proteomes" id="UP000324159"/>
    </source>
</evidence>
<gene>
    <name evidence="2" type="ORF">EDC39_10286</name>
</gene>
<feature type="domain" description="Right handed beta helix" evidence="1">
    <location>
        <begin position="109"/>
        <end position="223"/>
    </location>
</feature>
<dbReference type="GO" id="GO:0016829">
    <property type="term" value="F:lyase activity"/>
    <property type="evidence" value="ECO:0007669"/>
    <property type="project" value="UniProtKB-KW"/>
</dbReference>
<organism evidence="2 3">
    <name type="scientific">Geothermobacter ehrlichii</name>
    <dbReference type="NCBI Taxonomy" id="213224"/>
    <lineage>
        <taxon>Bacteria</taxon>
        <taxon>Pseudomonadati</taxon>
        <taxon>Thermodesulfobacteriota</taxon>
        <taxon>Desulfuromonadia</taxon>
        <taxon>Desulfuromonadales</taxon>
        <taxon>Geothermobacteraceae</taxon>
        <taxon>Geothermobacter</taxon>
    </lineage>
</organism>
<dbReference type="SUPFAM" id="SSF51126">
    <property type="entry name" value="Pectin lyase-like"/>
    <property type="match status" value="1"/>
</dbReference>
<reference evidence="2 3" key="1">
    <citation type="submission" date="2019-07" db="EMBL/GenBank/DDBJ databases">
        <title>Genomic Encyclopedia of Type Strains, Phase IV (KMG-IV): sequencing the most valuable type-strain genomes for metagenomic binning, comparative biology and taxonomic classification.</title>
        <authorList>
            <person name="Goeker M."/>
        </authorList>
    </citation>
    <scope>NUCLEOTIDE SEQUENCE [LARGE SCALE GENOMIC DNA]</scope>
    <source>
        <strain evidence="2 3">SS015</strain>
    </source>
</reference>
<evidence type="ECO:0000259" key="1">
    <source>
        <dbReference type="Pfam" id="PF13229"/>
    </source>
</evidence>
<proteinExistence type="predicted"/>
<sequence>MRLLSLISLLAITLLTACTPARLYRAEVLHGDVVWQGRVDIAGDLVLAEDSRLTILPGTEVIFHSPAPGDDRWREHPNFTGSELIVRGVIDARGTAQAPIRFRPATRTIAPGSWGGINIGDSSEAVFAYCRFEGADSALHAQNSTVYVEQSVFRRNRIAVRFHSSEILIEHNRFERNGSGIRFHYGSPVICHNEFVDNGRSIFITAHPKEVHIEYNNFVSAVDYHLVLGEEVPEDVPAGRNWWGGTEPERIGELLFDRQRDPYLGRIEIQPLLKAPVDGAGPR</sequence>
<dbReference type="EMBL" id="VNIB01000002">
    <property type="protein sequence ID" value="TYO99563.1"/>
    <property type="molecule type" value="Genomic_DNA"/>
</dbReference>
<keyword evidence="3" id="KW-1185">Reference proteome</keyword>
<dbReference type="Pfam" id="PF13229">
    <property type="entry name" value="Beta_helix"/>
    <property type="match status" value="1"/>
</dbReference>
<keyword evidence="2" id="KW-0456">Lyase</keyword>
<dbReference type="Proteomes" id="UP000324159">
    <property type="component" value="Unassembled WGS sequence"/>
</dbReference>
<dbReference type="InterPro" id="IPR011050">
    <property type="entry name" value="Pectin_lyase_fold/virulence"/>
</dbReference>
<dbReference type="InterPro" id="IPR012334">
    <property type="entry name" value="Pectin_lyas_fold"/>
</dbReference>
<dbReference type="Gene3D" id="2.160.20.10">
    <property type="entry name" value="Single-stranded right-handed beta-helix, Pectin lyase-like"/>
    <property type="match status" value="1"/>
</dbReference>
<protein>
    <submittedName>
        <fullName evidence="2">Parallel beta helix pectate lyase-like protein</fullName>
    </submittedName>
</protein>
<evidence type="ECO:0000313" key="2">
    <source>
        <dbReference type="EMBL" id="TYO99563.1"/>
    </source>
</evidence>
<accession>A0A5D3WM43</accession>
<dbReference type="PROSITE" id="PS51257">
    <property type="entry name" value="PROKAR_LIPOPROTEIN"/>
    <property type="match status" value="1"/>
</dbReference>
<name>A0A5D3WM43_9BACT</name>
<dbReference type="InterPro" id="IPR039448">
    <property type="entry name" value="Beta_helix"/>
</dbReference>